<dbReference type="STRING" id="1198029.A0A1U7LN75"/>
<gene>
    <name evidence="7" type="ORF">NEOLI_005177</name>
</gene>
<dbReference type="InterPro" id="IPR008253">
    <property type="entry name" value="Marvel"/>
</dbReference>
<feature type="transmembrane region" description="Helical" evidence="5">
    <location>
        <begin position="72"/>
        <end position="94"/>
    </location>
</feature>
<sequence>MIFLQRAPPQHASSCSKAQRSLSHETPVLTMVFEMGNITMILRILQMLFSFLVLALISSAISNRFYYDQDGFLLFTSLLSMASVAYIIFTPIFLAQFHHIFAVMALEGVNVLFWFCGWIAEAASGGRLNCSINVNGFYLFSSSYKQGCGSGKAAAAFGAFTWYSSFIAKSDLQDSLGHHNGHAHTDSFK</sequence>
<dbReference type="Pfam" id="PF01284">
    <property type="entry name" value="MARVEL"/>
    <property type="match status" value="1"/>
</dbReference>
<evidence type="ECO:0000313" key="8">
    <source>
        <dbReference type="Proteomes" id="UP000186594"/>
    </source>
</evidence>
<dbReference type="Proteomes" id="UP000186594">
    <property type="component" value="Unassembled WGS sequence"/>
</dbReference>
<dbReference type="GO" id="GO:0016020">
    <property type="term" value="C:membrane"/>
    <property type="evidence" value="ECO:0007669"/>
    <property type="project" value="UniProtKB-SubCell"/>
</dbReference>
<feature type="transmembrane region" description="Helical" evidence="5">
    <location>
        <begin position="100"/>
        <end position="120"/>
    </location>
</feature>
<reference evidence="7 8" key="1">
    <citation type="submission" date="2016-04" db="EMBL/GenBank/DDBJ databases">
        <title>Evolutionary innovation and constraint leading to complex multicellularity in the Ascomycota.</title>
        <authorList>
            <person name="Cisse O."/>
            <person name="Nguyen A."/>
            <person name="Hewitt D.A."/>
            <person name="Jedd G."/>
            <person name="Stajich J.E."/>
        </authorList>
    </citation>
    <scope>NUCLEOTIDE SEQUENCE [LARGE SCALE GENOMIC DNA]</scope>
    <source>
        <strain evidence="7 8">DAH-3</strain>
    </source>
</reference>
<dbReference type="AlphaFoldDB" id="A0A1U7LN75"/>
<evidence type="ECO:0000256" key="4">
    <source>
        <dbReference type="ARBA" id="ARBA00023136"/>
    </source>
</evidence>
<evidence type="ECO:0000256" key="1">
    <source>
        <dbReference type="ARBA" id="ARBA00004141"/>
    </source>
</evidence>
<feature type="domain" description="MARVEL" evidence="6">
    <location>
        <begin position="39"/>
        <end position="163"/>
    </location>
</feature>
<organism evidence="7 8">
    <name type="scientific">Neolecta irregularis (strain DAH-3)</name>
    <dbReference type="NCBI Taxonomy" id="1198029"/>
    <lineage>
        <taxon>Eukaryota</taxon>
        <taxon>Fungi</taxon>
        <taxon>Dikarya</taxon>
        <taxon>Ascomycota</taxon>
        <taxon>Taphrinomycotina</taxon>
        <taxon>Neolectales</taxon>
        <taxon>Neolectaceae</taxon>
        <taxon>Neolecta</taxon>
    </lineage>
</organism>
<evidence type="ECO:0000313" key="7">
    <source>
        <dbReference type="EMBL" id="OLL24097.1"/>
    </source>
</evidence>
<protein>
    <recommendedName>
        <fullName evidence="6">MARVEL domain-containing protein</fullName>
    </recommendedName>
</protein>
<keyword evidence="8" id="KW-1185">Reference proteome</keyword>
<evidence type="ECO:0000256" key="5">
    <source>
        <dbReference type="SAM" id="Phobius"/>
    </source>
</evidence>
<dbReference type="OrthoDB" id="2117453at2759"/>
<dbReference type="PANTHER" id="PTHR37451">
    <property type="entry name" value="MARVEL DOMAIN"/>
    <property type="match status" value="1"/>
</dbReference>
<comment type="caution">
    <text evidence="7">The sequence shown here is derived from an EMBL/GenBank/DDBJ whole genome shotgun (WGS) entry which is preliminary data.</text>
</comment>
<evidence type="ECO:0000256" key="3">
    <source>
        <dbReference type="ARBA" id="ARBA00022989"/>
    </source>
</evidence>
<dbReference type="PANTHER" id="PTHR37451:SF1">
    <property type="entry name" value="MARVEL DOMAIN-CONTAINING PROTEIN"/>
    <property type="match status" value="1"/>
</dbReference>
<dbReference type="EMBL" id="LXFE01000988">
    <property type="protein sequence ID" value="OLL24097.1"/>
    <property type="molecule type" value="Genomic_DNA"/>
</dbReference>
<feature type="transmembrane region" description="Helical" evidence="5">
    <location>
        <begin position="40"/>
        <end position="60"/>
    </location>
</feature>
<keyword evidence="3 5" id="KW-1133">Transmembrane helix</keyword>
<evidence type="ECO:0000256" key="2">
    <source>
        <dbReference type="ARBA" id="ARBA00022692"/>
    </source>
</evidence>
<evidence type="ECO:0000259" key="6">
    <source>
        <dbReference type="Pfam" id="PF01284"/>
    </source>
</evidence>
<keyword evidence="4 5" id="KW-0472">Membrane</keyword>
<keyword evidence="2 5" id="KW-0812">Transmembrane</keyword>
<comment type="subcellular location">
    <subcellularLocation>
        <location evidence="1">Membrane</location>
        <topology evidence="1">Multi-pass membrane protein</topology>
    </subcellularLocation>
</comment>
<proteinExistence type="predicted"/>
<name>A0A1U7LN75_NEOID</name>
<accession>A0A1U7LN75</accession>